<dbReference type="Gene3D" id="3.50.30.40">
    <property type="entry name" value="Ribonuclease E inhibitor RraA/RraA-like"/>
    <property type="match status" value="1"/>
</dbReference>
<dbReference type="OrthoDB" id="9812532at2"/>
<feature type="binding site" evidence="5">
    <location>
        <position position="138"/>
    </location>
    <ligand>
        <name>substrate</name>
    </ligand>
</feature>
<dbReference type="SUPFAM" id="SSF89562">
    <property type="entry name" value="RraA-like"/>
    <property type="match status" value="1"/>
</dbReference>
<proteinExistence type="predicted"/>
<dbReference type="GO" id="GO:0046872">
    <property type="term" value="F:metal ion binding"/>
    <property type="evidence" value="ECO:0007669"/>
    <property type="project" value="UniProtKB-KW"/>
</dbReference>
<dbReference type="CDD" id="cd16841">
    <property type="entry name" value="RraA_family"/>
    <property type="match status" value="1"/>
</dbReference>
<name>A0A2T5VA49_9HYPH</name>
<dbReference type="RefSeq" id="WP_107990223.1">
    <property type="nucleotide sequence ID" value="NZ_QAYG01000004.1"/>
</dbReference>
<keyword evidence="5" id="KW-0479">Metal-binding</keyword>
<evidence type="ECO:0000313" key="7">
    <source>
        <dbReference type="Proteomes" id="UP000244081"/>
    </source>
</evidence>
<dbReference type="EMBL" id="QAYG01000004">
    <property type="protein sequence ID" value="PTW60632.1"/>
    <property type="molecule type" value="Genomic_DNA"/>
</dbReference>
<dbReference type="PANTHER" id="PTHR33254:SF4">
    <property type="entry name" value="4-HYDROXY-4-METHYL-2-OXOGLUTARATE ALDOLASE 3-RELATED"/>
    <property type="match status" value="1"/>
</dbReference>
<accession>A0A2T5VA49</accession>
<organism evidence="6 7">
    <name type="scientific">Breoghania corrubedonensis</name>
    <dbReference type="NCBI Taxonomy" id="665038"/>
    <lineage>
        <taxon>Bacteria</taxon>
        <taxon>Pseudomonadati</taxon>
        <taxon>Pseudomonadota</taxon>
        <taxon>Alphaproteobacteria</taxon>
        <taxon>Hyphomicrobiales</taxon>
        <taxon>Stappiaceae</taxon>
        <taxon>Breoghania</taxon>
    </lineage>
</organism>
<reference evidence="6 7" key="1">
    <citation type="submission" date="2018-04" db="EMBL/GenBank/DDBJ databases">
        <title>Genomic Encyclopedia of Archaeal and Bacterial Type Strains, Phase II (KMG-II): from individual species to whole genera.</title>
        <authorList>
            <person name="Goeker M."/>
        </authorList>
    </citation>
    <scope>NUCLEOTIDE SEQUENCE [LARGE SCALE GENOMIC DNA]</scope>
    <source>
        <strain evidence="6 7">DSM 23382</strain>
    </source>
</reference>
<evidence type="ECO:0000256" key="4">
    <source>
        <dbReference type="ARBA" id="ARBA00030169"/>
    </source>
</evidence>
<dbReference type="PANTHER" id="PTHR33254">
    <property type="entry name" value="4-HYDROXY-4-METHYL-2-OXOGLUTARATE ALDOLASE 3-RELATED"/>
    <property type="match status" value="1"/>
</dbReference>
<evidence type="ECO:0000256" key="5">
    <source>
        <dbReference type="PIRSR" id="PIRSR605493-1"/>
    </source>
</evidence>
<evidence type="ECO:0000256" key="1">
    <source>
        <dbReference type="ARBA" id="ARBA00001968"/>
    </source>
</evidence>
<dbReference type="AlphaFoldDB" id="A0A2T5VA49"/>
<feature type="binding site" evidence="5">
    <location>
        <begin position="116"/>
        <end position="119"/>
    </location>
    <ligand>
        <name>substrate</name>
    </ligand>
</feature>
<feature type="binding site" evidence="5">
    <location>
        <position position="139"/>
    </location>
    <ligand>
        <name>Mg(2+)</name>
        <dbReference type="ChEBI" id="CHEBI:18420"/>
    </ligand>
</feature>
<keyword evidence="5" id="KW-0460">Magnesium</keyword>
<evidence type="ECO:0000313" key="6">
    <source>
        <dbReference type="EMBL" id="PTW60632.1"/>
    </source>
</evidence>
<evidence type="ECO:0000256" key="2">
    <source>
        <dbReference type="ARBA" id="ARBA00016549"/>
    </source>
</evidence>
<comment type="cofactor">
    <cofactor evidence="1">
        <name>a divalent metal cation</name>
        <dbReference type="ChEBI" id="CHEBI:60240"/>
    </cofactor>
</comment>
<comment type="caution">
    <text evidence="6">The sequence shown here is derived from an EMBL/GenBank/DDBJ whole genome shotgun (WGS) entry which is preliminary data.</text>
</comment>
<evidence type="ECO:0000256" key="3">
    <source>
        <dbReference type="ARBA" id="ARBA00029596"/>
    </source>
</evidence>
<comment type="cofactor">
    <cofactor evidence="5">
        <name>Mg(2+)</name>
        <dbReference type="ChEBI" id="CHEBI:18420"/>
    </cofactor>
</comment>
<sequence>MNQLVQPKDSTAVEWNTDEELFALVRAELTTCPISDVMELMGFAYPMLPHEIAPLGAPKVMIGRAMPVRDEAPIPHGGLKRYDSKPFGLLFESIEDLKPGEIYIASGGPTYAARLGDMLITRAHALGAAGLVINGNVRDVQGIGAVDVPVFCRGTYAYGLQGRHNVVDYRCTIKVGHVLVRPGDLVFGDADGVIVVPKECERDIIPKALAKARLEAKVRSAIEAGESVVDAFEKYAVM</sequence>
<keyword evidence="7" id="KW-1185">Reference proteome</keyword>
<dbReference type="InterPro" id="IPR005493">
    <property type="entry name" value="RraA/RraA-like"/>
</dbReference>
<protein>
    <recommendedName>
        <fullName evidence="2">Putative 4-hydroxy-4-methyl-2-oxoglutarate aldolase</fullName>
    </recommendedName>
    <alternativeName>
        <fullName evidence="3">Regulator of ribonuclease activity homolog</fullName>
    </alternativeName>
    <alternativeName>
        <fullName evidence="4">RraA-like protein</fullName>
    </alternativeName>
</protein>
<dbReference type="InterPro" id="IPR036704">
    <property type="entry name" value="RraA/RraA-like_sf"/>
</dbReference>
<dbReference type="Proteomes" id="UP000244081">
    <property type="component" value="Unassembled WGS sequence"/>
</dbReference>
<gene>
    <name evidence="6" type="ORF">C8N35_104258</name>
</gene>
<dbReference type="Pfam" id="PF03737">
    <property type="entry name" value="RraA-like"/>
    <property type="match status" value="1"/>
</dbReference>